<dbReference type="InterPro" id="IPR027417">
    <property type="entry name" value="P-loop_NTPase"/>
</dbReference>
<dbReference type="OrthoDB" id="8110633at2759"/>
<evidence type="ECO:0000313" key="1">
    <source>
        <dbReference type="Proteomes" id="UP000504615"/>
    </source>
</evidence>
<dbReference type="Proteomes" id="UP000504615">
    <property type="component" value="Unplaced"/>
</dbReference>
<dbReference type="Gene3D" id="3.40.50.300">
    <property type="entry name" value="P-loop containing nucleotide triphosphate hydrolases"/>
    <property type="match status" value="1"/>
</dbReference>
<name>A0A6I9VVC0_9HYME</name>
<evidence type="ECO:0000313" key="2">
    <source>
        <dbReference type="RefSeq" id="XP_011629686.1"/>
    </source>
</evidence>
<protein>
    <submittedName>
        <fullName evidence="2">Uncharacterized protein LOC105422128</fullName>
    </submittedName>
</protein>
<dbReference type="KEGG" id="pbar:105422128"/>
<dbReference type="RefSeq" id="XP_011629686.1">
    <property type="nucleotide sequence ID" value="XM_011631384.2"/>
</dbReference>
<organism evidence="1 2">
    <name type="scientific">Pogonomyrmex barbatus</name>
    <name type="common">red harvester ant</name>
    <dbReference type="NCBI Taxonomy" id="144034"/>
    <lineage>
        <taxon>Eukaryota</taxon>
        <taxon>Metazoa</taxon>
        <taxon>Ecdysozoa</taxon>
        <taxon>Arthropoda</taxon>
        <taxon>Hexapoda</taxon>
        <taxon>Insecta</taxon>
        <taxon>Pterygota</taxon>
        <taxon>Neoptera</taxon>
        <taxon>Endopterygota</taxon>
        <taxon>Hymenoptera</taxon>
        <taxon>Apocrita</taxon>
        <taxon>Aculeata</taxon>
        <taxon>Formicoidea</taxon>
        <taxon>Formicidae</taxon>
        <taxon>Myrmicinae</taxon>
        <taxon>Pogonomyrmex</taxon>
    </lineage>
</organism>
<dbReference type="AlphaFoldDB" id="A0A6I9VVC0"/>
<sequence length="172" mass="18980">MAEIFKSGLVRRDECLIAFMIVGSAELCDKISKGLHQSAKKRKWHICIHQCESIVDVIKAKLEISVDFIIFAFNLRILNTLSEIEANIAIIDENYITSGAVCLVNCNGISNVTGLIYKSKNLCHKYNIHFLSTNISNTQACIYLGSRILNITEGVLGLTSGIPVIGTVVKHN</sequence>
<proteinExistence type="predicted"/>
<gene>
    <name evidence="2" type="primary">LOC105422128</name>
</gene>
<keyword evidence="1" id="KW-1185">Reference proteome</keyword>
<dbReference type="GeneID" id="105422128"/>
<accession>A0A6I9VVC0</accession>
<reference evidence="2" key="1">
    <citation type="submission" date="2025-08" db="UniProtKB">
        <authorList>
            <consortium name="RefSeq"/>
        </authorList>
    </citation>
    <scope>IDENTIFICATION</scope>
</reference>